<name>A0A5T7Y4L2_SALER</name>
<evidence type="ECO:0000313" key="1">
    <source>
        <dbReference type="EMBL" id="EBN2887115.1"/>
    </source>
</evidence>
<comment type="caution">
    <text evidence="1">The sequence shown here is derived from an EMBL/GenBank/DDBJ whole genome shotgun (WGS) entry which is preliminary data.</text>
</comment>
<proteinExistence type="predicted"/>
<sequence>MRRKLLSHILKGLESLAVYDYVASHKGVCALEHDGFVSYEEVTDWSHPYLLIEKKHSGAIQSINAYPGS</sequence>
<dbReference type="EMBL" id="AAGFGW010000002">
    <property type="protein sequence ID" value="EBN2887115.1"/>
    <property type="molecule type" value="Genomic_DNA"/>
</dbReference>
<protein>
    <submittedName>
        <fullName evidence="1">Uncharacterized protein</fullName>
    </submittedName>
</protein>
<gene>
    <name evidence="1" type="ORF">DON26_03595</name>
</gene>
<reference evidence="1" key="1">
    <citation type="submission" date="2018-06" db="EMBL/GenBank/DDBJ databases">
        <authorList>
            <consortium name="PulseNet: The National Subtyping Network for Foodborne Disease Surveillance"/>
            <person name="Tarr C.L."/>
            <person name="Trees E."/>
            <person name="Katz L.S."/>
            <person name="Carleton-Romer H.A."/>
            <person name="Stroika S."/>
            <person name="Kucerova Z."/>
            <person name="Roache K.F."/>
            <person name="Sabol A.L."/>
            <person name="Besser J."/>
            <person name="Gerner-Smidt P."/>
        </authorList>
    </citation>
    <scope>NUCLEOTIDE SEQUENCE</scope>
    <source>
        <strain evidence="1">PNUSAS041407</strain>
    </source>
</reference>
<organism evidence="1">
    <name type="scientific">Salmonella enterica</name>
    <name type="common">Salmonella choleraesuis</name>
    <dbReference type="NCBI Taxonomy" id="28901"/>
    <lineage>
        <taxon>Bacteria</taxon>
        <taxon>Pseudomonadati</taxon>
        <taxon>Pseudomonadota</taxon>
        <taxon>Gammaproteobacteria</taxon>
        <taxon>Enterobacterales</taxon>
        <taxon>Enterobacteriaceae</taxon>
        <taxon>Salmonella</taxon>
    </lineage>
</organism>
<dbReference type="AlphaFoldDB" id="A0A5T7Y4L2"/>
<accession>A0A5T7Y4L2</accession>